<dbReference type="Proteomes" id="UP001501612">
    <property type="component" value="Unassembled WGS sequence"/>
</dbReference>
<dbReference type="Pfam" id="PF09234">
    <property type="entry name" value="DUF1963"/>
    <property type="match status" value="1"/>
</dbReference>
<dbReference type="InterPro" id="IPR015315">
    <property type="entry name" value="DUF1963"/>
</dbReference>
<comment type="caution">
    <text evidence="1">The sequence shown here is derived from an EMBL/GenBank/DDBJ whole genome shotgun (WGS) entry which is preliminary data.</text>
</comment>
<dbReference type="SUPFAM" id="SSF103032">
    <property type="entry name" value="Hypothetical protein YwqG"/>
    <property type="match status" value="1"/>
</dbReference>
<name>A0ABN2PQK7_9ACTN</name>
<protein>
    <recommendedName>
        <fullName evidence="3">DUF1963 domain-containing protein</fullName>
    </recommendedName>
</protein>
<evidence type="ECO:0008006" key="3">
    <source>
        <dbReference type="Google" id="ProtNLM"/>
    </source>
</evidence>
<sequence length="305" mass="32867">MVAPDDDPQSVVTRLAHEHLDPETARRWLRLVRPAVQLLSPVGGASYDDLPRVGRLGGLPDVPPGFVWPVWEGHGPLPLVAEVDLGAVRAAGLDPGLALPRRGRLLAFHYDGPFLQDPDGVVDVDDPGTRAASRLLHLDDDPAARVPADGPAGLHVYPERVLRGRGTVSTPGWADVALVEELGDPAAGDGLAAHRRWMSHPVNAEAFRAALAAHLAPPDLSPDEVVHQLGGWAHHVQDPVEAEVAADPLRWRPVLQVGSEPRLGGPPAARSDDEMSWDDLGALYWLARDDRLAELDEVRFTRQSG</sequence>
<reference evidence="1 2" key="1">
    <citation type="journal article" date="2019" name="Int. J. Syst. Evol. Microbiol.">
        <title>The Global Catalogue of Microorganisms (GCM) 10K type strain sequencing project: providing services to taxonomists for standard genome sequencing and annotation.</title>
        <authorList>
            <consortium name="The Broad Institute Genomics Platform"/>
            <consortium name="The Broad Institute Genome Sequencing Center for Infectious Disease"/>
            <person name="Wu L."/>
            <person name="Ma J."/>
        </authorList>
    </citation>
    <scope>NUCLEOTIDE SEQUENCE [LARGE SCALE GENOMIC DNA]</scope>
    <source>
        <strain evidence="1 2">JCM 14046</strain>
    </source>
</reference>
<dbReference type="RefSeq" id="WP_344008320.1">
    <property type="nucleotide sequence ID" value="NZ_BAAAMY010000007.1"/>
</dbReference>
<keyword evidence="2" id="KW-1185">Reference proteome</keyword>
<dbReference type="Gene3D" id="2.30.320.10">
    <property type="entry name" value="YwqG-like"/>
    <property type="match status" value="1"/>
</dbReference>
<organism evidence="1 2">
    <name type="scientific">Nocardioides lentus</name>
    <dbReference type="NCBI Taxonomy" id="338077"/>
    <lineage>
        <taxon>Bacteria</taxon>
        <taxon>Bacillati</taxon>
        <taxon>Actinomycetota</taxon>
        <taxon>Actinomycetes</taxon>
        <taxon>Propionibacteriales</taxon>
        <taxon>Nocardioidaceae</taxon>
        <taxon>Nocardioides</taxon>
    </lineage>
</organism>
<accession>A0ABN2PQK7</accession>
<proteinExistence type="predicted"/>
<evidence type="ECO:0000313" key="2">
    <source>
        <dbReference type="Proteomes" id="UP001501612"/>
    </source>
</evidence>
<dbReference type="EMBL" id="BAAAMY010000007">
    <property type="protein sequence ID" value="GAA1925730.1"/>
    <property type="molecule type" value="Genomic_DNA"/>
</dbReference>
<evidence type="ECO:0000313" key="1">
    <source>
        <dbReference type="EMBL" id="GAA1925730.1"/>
    </source>
</evidence>
<gene>
    <name evidence="1" type="ORF">GCM10009737_29370</name>
</gene>
<dbReference type="InterPro" id="IPR035948">
    <property type="entry name" value="YwqG-like_sf"/>
</dbReference>